<proteinExistence type="predicted"/>
<evidence type="ECO:0000256" key="4">
    <source>
        <dbReference type="ARBA" id="ARBA00022989"/>
    </source>
</evidence>
<feature type="transmembrane region" description="Helical" evidence="6">
    <location>
        <begin position="408"/>
        <end position="428"/>
    </location>
</feature>
<dbReference type="Proteomes" id="UP000185744">
    <property type="component" value="Unassembled WGS sequence"/>
</dbReference>
<evidence type="ECO:0000256" key="1">
    <source>
        <dbReference type="ARBA" id="ARBA00004651"/>
    </source>
</evidence>
<evidence type="ECO:0000313" key="8">
    <source>
        <dbReference type="Proteomes" id="UP000185744"/>
    </source>
</evidence>
<feature type="transmembrane region" description="Helical" evidence="6">
    <location>
        <begin position="283"/>
        <end position="305"/>
    </location>
</feature>
<feature type="transmembrane region" description="Helical" evidence="6">
    <location>
        <begin position="39"/>
        <end position="62"/>
    </location>
</feature>
<comment type="caution">
    <text evidence="7">The sequence shown here is derived from an EMBL/GenBank/DDBJ whole genome shotgun (WGS) entry which is preliminary data.</text>
</comment>
<dbReference type="InParanoid" id="A0A1Q6DSU3"/>
<dbReference type="GO" id="GO:0005886">
    <property type="term" value="C:plasma membrane"/>
    <property type="evidence" value="ECO:0007669"/>
    <property type="project" value="UniProtKB-SubCell"/>
</dbReference>
<evidence type="ECO:0000256" key="2">
    <source>
        <dbReference type="ARBA" id="ARBA00022475"/>
    </source>
</evidence>
<evidence type="ECO:0000256" key="6">
    <source>
        <dbReference type="SAM" id="Phobius"/>
    </source>
</evidence>
<dbReference type="PANTHER" id="PTHR30250:SF28">
    <property type="entry name" value="POLYSACCHARIDE BIOSYNTHESIS PROTEIN"/>
    <property type="match status" value="1"/>
</dbReference>
<dbReference type="InterPro" id="IPR050833">
    <property type="entry name" value="Poly_Biosynth_Transport"/>
</dbReference>
<evidence type="ECO:0000256" key="3">
    <source>
        <dbReference type="ARBA" id="ARBA00022692"/>
    </source>
</evidence>
<dbReference type="EMBL" id="MSDW01000002">
    <property type="protein sequence ID" value="OKY77397.1"/>
    <property type="molecule type" value="Genomic_DNA"/>
</dbReference>
<keyword evidence="5 6" id="KW-0472">Membrane</keyword>
<keyword evidence="3 6" id="KW-0812">Transmembrane</keyword>
<evidence type="ECO:0000256" key="5">
    <source>
        <dbReference type="ARBA" id="ARBA00023136"/>
    </source>
</evidence>
<comment type="subcellular location">
    <subcellularLocation>
        <location evidence="1">Cell membrane</location>
        <topology evidence="1">Multi-pass membrane protein</topology>
    </subcellularLocation>
</comment>
<feature type="transmembrane region" description="Helical" evidence="6">
    <location>
        <begin position="168"/>
        <end position="186"/>
    </location>
</feature>
<organism evidence="7 8">
    <name type="scientific">Methanohalarchaeum thermophilum</name>
    <dbReference type="NCBI Taxonomy" id="1903181"/>
    <lineage>
        <taxon>Archaea</taxon>
        <taxon>Methanobacteriati</taxon>
        <taxon>Methanobacteriota</taxon>
        <taxon>Methanonatronarchaeia</taxon>
        <taxon>Methanonatronarchaeales</taxon>
        <taxon>Methanonatronarchaeaceae</taxon>
        <taxon>Candidatus Methanohalarchaeum</taxon>
    </lineage>
</organism>
<dbReference type="STRING" id="1903181.BTN85_2047"/>
<feature type="transmembrane region" description="Helical" evidence="6">
    <location>
        <begin position="102"/>
        <end position="123"/>
    </location>
</feature>
<feature type="transmembrane region" description="Helical" evidence="6">
    <location>
        <begin position="434"/>
        <end position="455"/>
    </location>
</feature>
<feature type="transmembrane region" description="Helical" evidence="6">
    <location>
        <begin position="74"/>
        <end position="96"/>
    </location>
</feature>
<name>A0A1Q6DSU3_METT1</name>
<protein>
    <submittedName>
        <fullName evidence="7">MATE family membrane protein Rfbx family AglR</fullName>
    </submittedName>
</protein>
<dbReference type="Pfam" id="PF13440">
    <property type="entry name" value="Polysacc_synt_3"/>
    <property type="match status" value="1"/>
</dbReference>
<reference evidence="7" key="1">
    <citation type="submission" date="2016-12" db="EMBL/GenBank/DDBJ databases">
        <title>Discovery of methanogenic haloarchaea.</title>
        <authorList>
            <person name="Sorokin D.Y."/>
            <person name="Makarova K.S."/>
            <person name="Abbas B."/>
            <person name="Ferrer M."/>
            <person name="Golyshin P.N."/>
        </authorList>
    </citation>
    <scope>NUCLEOTIDE SEQUENCE [LARGE SCALE GENOMIC DNA]</scope>
    <source>
        <strain evidence="7">HMET1</strain>
    </source>
</reference>
<feature type="transmembrane region" description="Helical" evidence="6">
    <location>
        <begin position="317"/>
        <end position="340"/>
    </location>
</feature>
<sequence>MRLAKNALKWFTSKAIIMLIGFLSSIVFARVLGAKVLGAFYLFMSLVSILGRVGNLGIGATIVQKLSSKEPKRYFSASVILILITSLILSLSIFLFKKKVNLYVGGYNVWYLLVLVLFFRFLTTLGYNALKAKKLVGRAGFIKSFERITTVFFQLILIYLGFELFGMITGLIVSLLIISVSMGFIVDLKLKKPSRRHLKEVVRFTSFSWIDGFVGAGQRWIDLFLIGSLSTGSSAAGVYGITWAISENVNFSGAIGQSILPEISDYHYKNKKKKIARVVKDSLAYLPIIILPVFFGSLILSKDILGTIYGPKFENGWLVLIILLLSMVFITLSVSPSQFFYGVSKPEKVFKVDAIATLLNILIGAPLLYYYGIIGVAVGTLASSLIMCFFLMYILKKELGSVFPIKKWIKEVISSSMMLVFVFVLTKFLNTSNIYYLLTTVLLGGMIYFTILLYIDRDIYKLAKKIFIGLIEK</sequence>
<evidence type="ECO:0000313" key="7">
    <source>
        <dbReference type="EMBL" id="OKY77397.1"/>
    </source>
</evidence>
<feature type="transmembrane region" description="Helical" evidence="6">
    <location>
        <begin position="377"/>
        <end position="396"/>
    </location>
</feature>
<dbReference type="AlphaFoldDB" id="A0A1Q6DSU3"/>
<accession>A0A1Q6DSU3</accession>
<keyword evidence="4 6" id="KW-1133">Transmembrane helix</keyword>
<keyword evidence="2" id="KW-1003">Cell membrane</keyword>
<dbReference type="PANTHER" id="PTHR30250">
    <property type="entry name" value="PST FAMILY PREDICTED COLANIC ACID TRANSPORTER"/>
    <property type="match status" value="1"/>
</dbReference>
<gene>
    <name evidence="7" type="ORF">BTN85_2047</name>
</gene>
<keyword evidence="8" id="KW-1185">Reference proteome</keyword>